<dbReference type="Proteomes" id="UP000005699">
    <property type="component" value="Unassembled WGS sequence"/>
</dbReference>
<dbReference type="GO" id="GO:0006508">
    <property type="term" value="P:proteolysis"/>
    <property type="evidence" value="ECO:0007669"/>
    <property type="project" value="UniProtKB-KW"/>
</dbReference>
<feature type="domain" description="CAAX prenyl protease 2/Lysostaphin resistance protein A-like" evidence="3">
    <location>
        <begin position="119"/>
        <end position="214"/>
    </location>
</feature>
<feature type="transmembrane region" description="Helical" evidence="2">
    <location>
        <begin position="154"/>
        <end position="173"/>
    </location>
</feature>
<keyword evidence="2" id="KW-0812">Transmembrane</keyword>
<keyword evidence="4" id="KW-0645">Protease</keyword>
<reference evidence="4 5" key="1">
    <citation type="submission" date="2010-12" db="EMBL/GenBank/DDBJ databases">
        <authorList>
            <person name="Muzny D."/>
            <person name="Qin X."/>
            <person name="Deng J."/>
            <person name="Jiang H."/>
            <person name="Liu Y."/>
            <person name="Qu J."/>
            <person name="Song X.-Z."/>
            <person name="Zhang L."/>
            <person name="Thornton R."/>
            <person name="Coyle M."/>
            <person name="Francisco L."/>
            <person name="Jackson L."/>
            <person name="Javaid M."/>
            <person name="Korchina V."/>
            <person name="Kovar C."/>
            <person name="Mata R."/>
            <person name="Mathew T."/>
            <person name="Ngo R."/>
            <person name="Nguyen L."/>
            <person name="Nguyen N."/>
            <person name="Okwuonu G."/>
            <person name="Ongeri F."/>
            <person name="Pham C."/>
            <person name="Simmons D."/>
            <person name="Wilczek-Boney K."/>
            <person name="Hale W."/>
            <person name="Jakkamsetti A."/>
            <person name="Pham P."/>
            <person name="Ruth R."/>
            <person name="San Lucas F."/>
            <person name="Warren J."/>
            <person name="Zhang J."/>
            <person name="Zhao Z."/>
            <person name="Zhou C."/>
            <person name="Zhu D."/>
            <person name="Lee S."/>
            <person name="Bess C."/>
            <person name="Blankenburg K."/>
            <person name="Forbes L."/>
            <person name="Fu Q."/>
            <person name="Gubbala S."/>
            <person name="Hirani K."/>
            <person name="Jayaseelan J.C."/>
            <person name="Lara F."/>
            <person name="Munidasa M."/>
            <person name="Palculict T."/>
            <person name="Patil S."/>
            <person name="Pu L.-L."/>
            <person name="Saada N."/>
            <person name="Tang L."/>
            <person name="Weissenberger G."/>
            <person name="Zhu Y."/>
            <person name="Hemphill L."/>
            <person name="Shang Y."/>
            <person name="Youmans B."/>
            <person name="Ayvaz T."/>
            <person name="Ross M."/>
            <person name="Santibanez J."/>
            <person name="Aqrawi P."/>
            <person name="Gross S."/>
            <person name="Joshi V."/>
            <person name="Fowler G."/>
            <person name="Nazareth L."/>
            <person name="Reid J."/>
            <person name="Worley K."/>
            <person name="Petrosino J."/>
            <person name="Highlander S."/>
            <person name="Gibbs R."/>
        </authorList>
    </citation>
    <scope>NUCLEOTIDE SEQUENCE [LARGE SCALE GENOMIC DNA]</scope>
    <source>
        <strain evidence="4 5">ATCC 9812</strain>
    </source>
</reference>
<evidence type="ECO:0000256" key="1">
    <source>
        <dbReference type="ARBA" id="ARBA00009067"/>
    </source>
</evidence>
<feature type="transmembrane region" description="Helical" evidence="2">
    <location>
        <begin position="38"/>
        <end position="55"/>
    </location>
</feature>
<dbReference type="AlphaFoldDB" id="E8JQY6"/>
<evidence type="ECO:0000259" key="3">
    <source>
        <dbReference type="Pfam" id="PF02517"/>
    </source>
</evidence>
<feature type="transmembrane region" description="Helical" evidence="2">
    <location>
        <begin position="114"/>
        <end position="133"/>
    </location>
</feature>
<comment type="caution">
    <text evidence="4">The sequence shown here is derived from an EMBL/GenBank/DDBJ whole genome shotgun (WGS) entry which is preliminary data.</text>
</comment>
<feature type="transmembrane region" description="Helical" evidence="2">
    <location>
        <begin position="75"/>
        <end position="94"/>
    </location>
</feature>
<feature type="transmembrane region" description="Helical" evidence="2">
    <location>
        <begin position="204"/>
        <end position="226"/>
    </location>
</feature>
<dbReference type="PANTHER" id="PTHR39430:SF1">
    <property type="entry name" value="PROTEASE"/>
    <property type="match status" value="1"/>
</dbReference>
<evidence type="ECO:0000313" key="4">
    <source>
        <dbReference type="EMBL" id="EFW88548.1"/>
    </source>
</evidence>
<dbReference type="InterPro" id="IPR003675">
    <property type="entry name" value="Rce1/LyrA-like_dom"/>
</dbReference>
<comment type="similarity">
    <text evidence="1">Belongs to the UPF0177 family.</text>
</comment>
<protein>
    <submittedName>
        <fullName evidence="4">CAAX amino terminal protease family protein</fullName>
    </submittedName>
</protein>
<name>E8JQY6_STREI</name>
<dbReference type="GO" id="GO:0080120">
    <property type="term" value="P:CAAX-box protein maturation"/>
    <property type="evidence" value="ECO:0007669"/>
    <property type="project" value="UniProtKB-ARBA"/>
</dbReference>
<keyword evidence="2" id="KW-1133">Transmembrane helix</keyword>
<dbReference type="RefSeq" id="WP_004233692.1">
    <property type="nucleotide sequence ID" value="NZ_GL698429.1"/>
</dbReference>
<feature type="transmembrane region" description="Helical" evidence="2">
    <location>
        <begin position="179"/>
        <end position="197"/>
    </location>
</feature>
<keyword evidence="2" id="KW-0472">Membrane</keyword>
<evidence type="ECO:0000313" key="5">
    <source>
        <dbReference type="Proteomes" id="UP000005699"/>
    </source>
</evidence>
<feature type="transmembrane region" description="Helical" evidence="2">
    <location>
        <begin position="12"/>
        <end position="32"/>
    </location>
</feature>
<dbReference type="PANTHER" id="PTHR39430">
    <property type="entry name" value="MEMBRANE-ASSOCIATED PROTEASE-RELATED"/>
    <property type="match status" value="1"/>
</dbReference>
<feature type="transmembrane region" description="Helical" evidence="2">
    <location>
        <begin position="232"/>
        <end position="249"/>
    </location>
</feature>
<evidence type="ECO:0000256" key="2">
    <source>
        <dbReference type="SAM" id="Phobius"/>
    </source>
</evidence>
<accession>E8JQY6</accession>
<dbReference type="HOGENOM" id="CLU_1073319_0_0_9"/>
<dbReference type="GO" id="GO:0004175">
    <property type="term" value="F:endopeptidase activity"/>
    <property type="evidence" value="ECO:0007669"/>
    <property type="project" value="UniProtKB-ARBA"/>
</dbReference>
<proteinExistence type="inferred from homology"/>
<sequence length="259" mass="29542">MMFKDKSKNFPLLNSIVVTVLFLILGELVAVFALPTPINEVLLLAVYSSLAYFFIKKIDRQSLDGLELNISKKSFRGFCISLVFTSFIIVVATISSRMLFHDEIIKLRGTVNFITVSITLILFFIESFIKQGFPEELIFRGYMVQTLRIKYNNFYTMCLSVVLFTLMHAIHIFMDGLNYGILTMFYAFSFACLAYLLKSIFKTTWAAVAVHGGVHMTRMVLMLFGFSETNHAILLQSILLFIASLLVFFKVKNSIFGIK</sequence>
<keyword evidence="4" id="KW-0378">Hydrolase</keyword>
<gene>
    <name evidence="4" type="ORF">HMPREF0819_1406</name>
</gene>
<organism evidence="4 5">
    <name type="scientific">Streptococcus equinus ATCC 9812</name>
    <dbReference type="NCBI Taxonomy" id="525379"/>
    <lineage>
        <taxon>Bacteria</taxon>
        <taxon>Bacillati</taxon>
        <taxon>Bacillota</taxon>
        <taxon>Bacilli</taxon>
        <taxon>Lactobacillales</taxon>
        <taxon>Streptococcaceae</taxon>
        <taxon>Streptococcus</taxon>
    </lineage>
</organism>
<dbReference type="EMBL" id="AEVB01000036">
    <property type="protein sequence ID" value="EFW88548.1"/>
    <property type="molecule type" value="Genomic_DNA"/>
</dbReference>
<dbReference type="Pfam" id="PF02517">
    <property type="entry name" value="Rce1-like"/>
    <property type="match status" value="1"/>
</dbReference>